<accession>A0ABD2AFF9</accession>
<evidence type="ECO:0000313" key="1">
    <source>
        <dbReference type="EMBL" id="KAL2719357.1"/>
    </source>
</evidence>
<name>A0ABD2AFF9_VESSQ</name>
<dbReference type="Proteomes" id="UP001607302">
    <property type="component" value="Unassembled WGS sequence"/>
</dbReference>
<dbReference type="SUPFAM" id="SSF56112">
    <property type="entry name" value="Protein kinase-like (PK-like)"/>
    <property type="match status" value="1"/>
</dbReference>
<keyword evidence="2" id="KW-1185">Reference proteome</keyword>
<gene>
    <name evidence="1" type="ORF">V1478_010819</name>
</gene>
<dbReference type="Gene3D" id="3.30.200.20">
    <property type="entry name" value="Phosphorylase Kinase, domain 1"/>
    <property type="match status" value="1"/>
</dbReference>
<dbReference type="EMBL" id="JAUDFV010000149">
    <property type="protein sequence ID" value="KAL2719357.1"/>
    <property type="molecule type" value="Genomic_DNA"/>
</dbReference>
<dbReference type="InterPro" id="IPR011009">
    <property type="entry name" value="Kinase-like_dom_sf"/>
</dbReference>
<organism evidence="1 2">
    <name type="scientific">Vespula squamosa</name>
    <name type="common">Southern yellow jacket</name>
    <name type="synonym">Wasp</name>
    <dbReference type="NCBI Taxonomy" id="30214"/>
    <lineage>
        <taxon>Eukaryota</taxon>
        <taxon>Metazoa</taxon>
        <taxon>Ecdysozoa</taxon>
        <taxon>Arthropoda</taxon>
        <taxon>Hexapoda</taxon>
        <taxon>Insecta</taxon>
        <taxon>Pterygota</taxon>
        <taxon>Neoptera</taxon>
        <taxon>Endopterygota</taxon>
        <taxon>Hymenoptera</taxon>
        <taxon>Apocrita</taxon>
        <taxon>Aculeata</taxon>
        <taxon>Vespoidea</taxon>
        <taxon>Vespidae</taxon>
        <taxon>Vespinae</taxon>
        <taxon>Vespula</taxon>
    </lineage>
</organism>
<reference evidence="1 2" key="1">
    <citation type="journal article" date="2024" name="Ann. Entomol. Soc. Am.">
        <title>Genomic analyses of the southern and eastern yellowjacket wasps (Hymenoptera: Vespidae) reveal evolutionary signatures of social life.</title>
        <authorList>
            <person name="Catto M.A."/>
            <person name="Caine P.B."/>
            <person name="Orr S.E."/>
            <person name="Hunt B.G."/>
            <person name="Goodisman M.A.D."/>
        </authorList>
    </citation>
    <scope>NUCLEOTIDE SEQUENCE [LARGE SCALE GENOMIC DNA]</scope>
    <source>
        <strain evidence="1">233</strain>
        <tissue evidence="1">Head and thorax</tissue>
    </source>
</reference>
<dbReference type="AlphaFoldDB" id="A0ABD2AFF9"/>
<comment type="caution">
    <text evidence="1">The sequence shown here is derived from an EMBL/GenBank/DDBJ whole genome shotgun (WGS) entry which is preliminary data.</text>
</comment>
<evidence type="ECO:0000313" key="2">
    <source>
        <dbReference type="Proteomes" id="UP001607302"/>
    </source>
</evidence>
<sequence>MASESKRVRGSKGSVRLMYYHHLKEEEEEEENQRWRTVARRLTAPEELVSCIWRRAPQIIWGGCQAYLKLDAQPSKMRVLLMTYSKNNFESLKEHYIYVAVKIIDTQHGRQDYVMKNLTREAKLLSMLQHPSIVRLYETIQHRLLESNTICFNTNYGEIDYTDRDRR</sequence>
<proteinExistence type="predicted"/>
<protein>
    <submittedName>
        <fullName evidence="1">MAP/microtubule affinity-regulating kinase 3-like isoform X1</fullName>
    </submittedName>
</protein>